<evidence type="ECO:0000256" key="2">
    <source>
        <dbReference type="ARBA" id="ARBA00022692"/>
    </source>
</evidence>
<evidence type="ECO:0000256" key="4">
    <source>
        <dbReference type="ARBA" id="ARBA00023136"/>
    </source>
</evidence>
<evidence type="ECO:0000256" key="5">
    <source>
        <dbReference type="SAM" id="Phobius"/>
    </source>
</evidence>
<feature type="transmembrane region" description="Helical" evidence="5">
    <location>
        <begin position="419"/>
        <end position="440"/>
    </location>
</feature>
<feature type="transmembrane region" description="Helical" evidence="5">
    <location>
        <begin position="446"/>
        <end position="464"/>
    </location>
</feature>
<dbReference type="PANTHER" id="PTHR11785:SF512">
    <property type="entry name" value="SOBREMESA, ISOFORM B"/>
    <property type="match status" value="1"/>
</dbReference>
<feature type="transmembrane region" description="Helical" evidence="5">
    <location>
        <begin position="12"/>
        <end position="32"/>
    </location>
</feature>
<dbReference type="PANTHER" id="PTHR11785">
    <property type="entry name" value="AMINO ACID TRANSPORTER"/>
    <property type="match status" value="1"/>
</dbReference>
<evidence type="ECO:0000256" key="1">
    <source>
        <dbReference type="ARBA" id="ARBA00004141"/>
    </source>
</evidence>
<dbReference type="InterPro" id="IPR050598">
    <property type="entry name" value="AminoAcid_Transporter"/>
</dbReference>
<gene>
    <name evidence="6" type="ORF">GETHED_12860</name>
</gene>
<accession>A0ABQ5PWT2</accession>
<dbReference type="PIRSF" id="PIRSF006060">
    <property type="entry name" value="AA_transporter"/>
    <property type="match status" value="1"/>
</dbReference>
<keyword evidence="2 5" id="KW-0812">Transmembrane</keyword>
<keyword evidence="4 5" id="KW-0472">Membrane</keyword>
<dbReference type="Pfam" id="PF13520">
    <property type="entry name" value="AA_permease_2"/>
    <property type="match status" value="1"/>
</dbReference>
<feature type="transmembrane region" description="Helical" evidence="5">
    <location>
        <begin position="187"/>
        <end position="208"/>
    </location>
</feature>
<keyword evidence="3 5" id="KW-1133">Transmembrane helix</keyword>
<dbReference type="EMBL" id="BSDC01000001">
    <property type="protein sequence ID" value="GLH66922.1"/>
    <property type="molecule type" value="Genomic_DNA"/>
</dbReference>
<feature type="transmembrane region" description="Helical" evidence="5">
    <location>
        <begin position="87"/>
        <end position="112"/>
    </location>
</feature>
<reference evidence="6" key="1">
    <citation type="journal article" date="2023" name="Antonie Van Leeuwenhoek">
        <title>Mesoterricola silvestris gen. nov., sp. nov., Mesoterricola sediminis sp. nov., Geothrix oryzae sp. nov., Geothrix edaphica sp. nov., Geothrix rubra sp. nov., and Geothrix limicola sp. nov., six novel members of Acidobacteriota isolated from soils.</title>
        <authorList>
            <person name="Itoh H."/>
            <person name="Sugisawa Y."/>
            <person name="Mise K."/>
            <person name="Xu Z."/>
            <person name="Kuniyasu M."/>
            <person name="Ushijima N."/>
            <person name="Kawano K."/>
            <person name="Kobayashi E."/>
            <person name="Shiratori Y."/>
            <person name="Masuda Y."/>
            <person name="Senoo K."/>
        </authorList>
    </citation>
    <scope>NUCLEOTIDE SEQUENCE</scope>
    <source>
        <strain evidence="6">Red802</strain>
    </source>
</reference>
<dbReference type="Proteomes" id="UP001165044">
    <property type="component" value="Unassembled WGS sequence"/>
</dbReference>
<evidence type="ECO:0000313" key="7">
    <source>
        <dbReference type="Proteomes" id="UP001165044"/>
    </source>
</evidence>
<evidence type="ECO:0000313" key="6">
    <source>
        <dbReference type="EMBL" id="GLH66922.1"/>
    </source>
</evidence>
<dbReference type="Gene3D" id="1.20.1740.10">
    <property type="entry name" value="Amino acid/polyamine transporter I"/>
    <property type="match status" value="1"/>
</dbReference>
<dbReference type="RefSeq" id="WP_285607642.1">
    <property type="nucleotide sequence ID" value="NZ_BSDC01000001.1"/>
</dbReference>
<dbReference type="InterPro" id="IPR002293">
    <property type="entry name" value="AA/rel_permease1"/>
</dbReference>
<feature type="transmembrane region" description="Helical" evidence="5">
    <location>
        <begin position="220"/>
        <end position="239"/>
    </location>
</feature>
<sequence length="476" mass="49975">MSAPGYRRHVGLFSATMLIAGSMIGSGVFIVAADMIRTGGSGGFLLAAWGLTAILTLFAALSYGELAGMFPQAGGQYTYLRETYGPAVGFLYGWTFFVVIECGTIAAVAVGFGKYLGSFLPAVTDAAWIGPHLDVPLMKVTHAIGVGPYHLGLTPSRLSGIAVVVLLSAVNLYGVRLGSRIQDLFTVAKIGGLAALILLGLLLKPAVAPSQAPFIATDGAALPFLTALLVVQTGSLFSADAWNAITFIAGEVKEPKRTIPFALLIGTTMVCGLYVLANAAYLKVLGPSGIAHAPQDRVGSAALQALLGSGGGLIMAGSILVSMFGCLNGLVLSGARVYQRMAEDGLFYPRAALLNEHGVPGFGLWIQALWTCLLTLTGTYGQLLDFVMLPTILFYVLAVGGIFLLRWRRPDLERPVKVWGYPFVPGLYLIGALAIIGALFIHRPSYSWPGLALVALGWPVYLAVKPRAAASEGSLP</sequence>
<keyword evidence="7" id="KW-1185">Reference proteome</keyword>
<comment type="subcellular location">
    <subcellularLocation>
        <location evidence="1">Membrane</location>
        <topology evidence="1">Multi-pass membrane protein</topology>
    </subcellularLocation>
</comment>
<comment type="caution">
    <text evidence="6">The sequence shown here is derived from an EMBL/GenBank/DDBJ whole genome shotgun (WGS) entry which is preliminary data.</text>
</comment>
<feature type="transmembrane region" description="Helical" evidence="5">
    <location>
        <begin position="259"/>
        <end position="277"/>
    </location>
</feature>
<name>A0ABQ5PWT2_9BACT</name>
<proteinExistence type="predicted"/>
<feature type="transmembrane region" description="Helical" evidence="5">
    <location>
        <begin position="313"/>
        <end position="338"/>
    </location>
</feature>
<feature type="transmembrane region" description="Helical" evidence="5">
    <location>
        <begin position="44"/>
        <end position="66"/>
    </location>
</feature>
<feature type="transmembrane region" description="Helical" evidence="5">
    <location>
        <begin position="158"/>
        <end position="175"/>
    </location>
</feature>
<feature type="transmembrane region" description="Helical" evidence="5">
    <location>
        <begin position="386"/>
        <end position="407"/>
    </location>
</feature>
<organism evidence="6 7">
    <name type="scientific">Geothrix edaphica</name>
    <dbReference type="NCBI Taxonomy" id="2927976"/>
    <lineage>
        <taxon>Bacteria</taxon>
        <taxon>Pseudomonadati</taxon>
        <taxon>Acidobacteriota</taxon>
        <taxon>Holophagae</taxon>
        <taxon>Holophagales</taxon>
        <taxon>Holophagaceae</taxon>
        <taxon>Geothrix</taxon>
    </lineage>
</organism>
<evidence type="ECO:0000256" key="3">
    <source>
        <dbReference type="ARBA" id="ARBA00022989"/>
    </source>
</evidence>
<protein>
    <submittedName>
        <fullName evidence="6">Amino acid transporter</fullName>
    </submittedName>
</protein>